<organism evidence="1 2">
    <name type="scientific">Paenibacillus lacisoli</name>
    <dbReference type="NCBI Taxonomy" id="3064525"/>
    <lineage>
        <taxon>Bacteria</taxon>
        <taxon>Bacillati</taxon>
        <taxon>Bacillota</taxon>
        <taxon>Bacilli</taxon>
        <taxon>Bacillales</taxon>
        <taxon>Paenibacillaceae</taxon>
        <taxon>Paenibacillus</taxon>
    </lineage>
</organism>
<evidence type="ECO:0000313" key="1">
    <source>
        <dbReference type="EMBL" id="MDO7907929.1"/>
    </source>
</evidence>
<dbReference type="InterPro" id="IPR000415">
    <property type="entry name" value="Nitroreductase-like"/>
</dbReference>
<dbReference type="Gene3D" id="3.40.109.10">
    <property type="entry name" value="NADH Oxidase"/>
    <property type="match status" value="1"/>
</dbReference>
<dbReference type="Proteomes" id="UP001240171">
    <property type="component" value="Unassembled WGS sequence"/>
</dbReference>
<name>A0ABT9CH04_9BACL</name>
<sequence length="562" mass="64226">MKVLEHMSSERMALAVLNDPQFKIPEYPRISTGFTFIKLDEDRLVVDGGTEKQLFRGQSINNILPYVIDKCDGTRHISELIKLGEYPEQHMFQVISLLYTRGLLQENDHHAADLAGHPLYKYYDRLVDGTRINKSVGQAVERVLSRNIVLGFRTDVERAVVDELQKQLKFSGLDTEIVSIDQWEHHDDLQRNSFFIGVCTDNEEIVCWEPFARELYKNHYEFLFISMQGDQIVFGPLVDRNETICFDCFTRQLERLDLEDTHLQAAESNLKAAQLGISLIIPGITNILSGIHISPLSQNTLEVYDLRSLSKTNVTFTRIPGCKTCSPYPSEDEQEHTLVSQYESIIEFPSRKYLSLKEHQNHYKSKNINLASKSKNYMNSPSRPLRDLESRNDASLNKMIRIMRYTAGIKEQLSYKVKRWCPTGGNLGSVNLYFMNRRVAGLERAIYYLQPFEDEIQQVTGPIEDHQMTTLLKGREGDPLGYLILTGSIERLAKKYNQLSFKLANLDAGVAMAQCQVAALQEGLEVEKLIESNEELLHALLGIHDMGEIITMVLELREGGIQ</sequence>
<keyword evidence="2" id="KW-1185">Reference proteome</keyword>
<reference evidence="1 2" key="1">
    <citation type="submission" date="2023-07" db="EMBL/GenBank/DDBJ databases">
        <title>Paenibacillus sp. JX-17 nov. isolated from soil.</title>
        <authorList>
            <person name="Wan Y."/>
            <person name="Liu B."/>
        </authorList>
    </citation>
    <scope>NUCLEOTIDE SEQUENCE [LARGE SCALE GENOMIC DNA]</scope>
    <source>
        <strain evidence="1 2">JX-17</strain>
    </source>
</reference>
<dbReference type="PANTHER" id="PTHR43745:SF2">
    <property type="entry name" value="NITROREDUCTASE MJ1384-RELATED"/>
    <property type="match status" value="1"/>
</dbReference>
<accession>A0ABT9CH04</accession>
<gene>
    <name evidence="1" type="ORF">Q5741_16065</name>
</gene>
<dbReference type="EMBL" id="JAUQTB010000010">
    <property type="protein sequence ID" value="MDO7907929.1"/>
    <property type="molecule type" value="Genomic_DNA"/>
</dbReference>
<proteinExistence type="predicted"/>
<protein>
    <recommendedName>
        <fullName evidence="3">TOMM leader peptide-binding protein</fullName>
    </recommendedName>
</protein>
<dbReference type="PANTHER" id="PTHR43745">
    <property type="entry name" value="NITROREDUCTASE MJ1384-RELATED"/>
    <property type="match status" value="1"/>
</dbReference>
<dbReference type="Gene3D" id="3.40.50.720">
    <property type="entry name" value="NAD(P)-binding Rossmann-like Domain"/>
    <property type="match status" value="1"/>
</dbReference>
<evidence type="ECO:0000313" key="2">
    <source>
        <dbReference type="Proteomes" id="UP001240171"/>
    </source>
</evidence>
<evidence type="ECO:0008006" key="3">
    <source>
        <dbReference type="Google" id="ProtNLM"/>
    </source>
</evidence>
<dbReference type="InterPro" id="IPR052544">
    <property type="entry name" value="Bacteriocin_Proc_Enz"/>
</dbReference>
<dbReference type="RefSeq" id="WP_305025144.1">
    <property type="nucleotide sequence ID" value="NZ_JAUQTB010000010.1"/>
</dbReference>
<comment type="caution">
    <text evidence="1">The sequence shown here is derived from an EMBL/GenBank/DDBJ whole genome shotgun (WGS) entry which is preliminary data.</text>
</comment>